<proteinExistence type="predicted"/>
<dbReference type="FunFam" id="3.10.20.90:FF:000058">
    <property type="entry name" value="Octicosapeptide/phox/Bem1p domain kinase superfamily protein"/>
    <property type="match status" value="1"/>
</dbReference>
<evidence type="ECO:0000256" key="11">
    <source>
        <dbReference type="SAM" id="MobiDB-lite"/>
    </source>
</evidence>
<evidence type="ECO:0000313" key="14">
    <source>
        <dbReference type="Proteomes" id="UP001630127"/>
    </source>
</evidence>
<dbReference type="GO" id="GO:0004674">
    <property type="term" value="F:protein serine/threonine kinase activity"/>
    <property type="evidence" value="ECO:0007669"/>
    <property type="project" value="UniProtKB-KW"/>
</dbReference>
<comment type="subcellular location">
    <subcellularLocation>
        <location evidence="1">Cytoplasm</location>
    </subcellularLocation>
</comment>
<evidence type="ECO:0000256" key="4">
    <source>
        <dbReference type="ARBA" id="ARBA00022553"/>
    </source>
</evidence>
<dbReference type="InterPro" id="IPR017441">
    <property type="entry name" value="Protein_kinase_ATP_BS"/>
</dbReference>
<dbReference type="PROSITE" id="PS00107">
    <property type="entry name" value="PROTEIN_KINASE_ATP"/>
    <property type="match status" value="1"/>
</dbReference>
<reference evidence="13 14" key="1">
    <citation type="submission" date="2024-11" db="EMBL/GenBank/DDBJ databases">
        <title>A near-complete genome assembly of Cinchona calisaya.</title>
        <authorList>
            <person name="Lian D.C."/>
            <person name="Zhao X.W."/>
            <person name="Wei L."/>
        </authorList>
    </citation>
    <scope>NUCLEOTIDE SEQUENCE [LARGE SCALE GENOMIC DNA]</scope>
    <source>
        <tissue evidence="13">Nenye</tissue>
    </source>
</reference>
<evidence type="ECO:0000256" key="6">
    <source>
        <dbReference type="ARBA" id="ARBA00022741"/>
    </source>
</evidence>
<dbReference type="CDD" id="cd06410">
    <property type="entry name" value="PB1_UP2"/>
    <property type="match status" value="1"/>
</dbReference>
<dbReference type="Pfam" id="PF00564">
    <property type="entry name" value="PB1"/>
    <property type="match status" value="1"/>
</dbReference>
<dbReference type="SMART" id="SM00220">
    <property type="entry name" value="S_TKc"/>
    <property type="match status" value="1"/>
</dbReference>
<dbReference type="SUPFAM" id="SSF54277">
    <property type="entry name" value="CAD &amp; PB1 domains"/>
    <property type="match status" value="1"/>
</dbReference>
<keyword evidence="8 10" id="KW-0067">ATP-binding</keyword>
<feature type="compositionally biased region" description="Polar residues" evidence="11">
    <location>
        <begin position="319"/>
        <end position="342"/>
    </location>
</feature>
<comment type="caution">
    <text evidence="13">The sequence shown here is derived from an EMBL/GenBank/DDBJ whole genome shotgun (WGS) entry which is preliminary data.</text>
</comment>
<keyword evidence="7" id="KW-0418">Kinase</keyword>
<dbReference type="FunFam" id="1.10.510.10:FF:000142">
    <property type="entry name" value="Octicosapeptide/phox/Bem1p domain kinase superfamily protein"/>
    <property type="match status" value="1"/>
</dbReference>
<dbReference type="EMBL" id="JBJUIK010000003">
    <property type="protein sequence ID" value="KAL3532237.1"/>
    <property type="molecule type" value="Genomic_DNA"/>
</dbReference>
<dbReference type="PANTHER" id="PTHR23257:SF797">
    <property type="entry name" value="KINASE SUPERFAMILY WITH OCTICOSAPEPTIDE_PHOX_BEM1P DOMAIN-CONTAINING PROTEIN"/>
    <property type="match status" value="1"/>
</dbReference>
<keyword evidence="5" id="KW-0808">Transferase</keyword>
<evidence type="ECO:0000256" key="8">
    <source>
        <dbReference type="ARBA" id="ARBA00022840"/>
    </source>
</evidence>
<evidence type="ECO:0000256" key="3">
    <source>
        <dbReference type="ARBA" id="ARBA00022527"/>
    </source>
</evidence>
<dbReference type="FunFam" id="3.30.200.20:FF:000081">
    <property type="entry name" value="Octicosapeptide/phox/Bem1p domain kinase superfamily protein"/>
    <property type="match status" value="1"/>
</dbReference>
<dbReference type="InterPro" id="IPR011009">
    <property type="entry name" value="Kinase-like_dom_sf"/>
</dbReference>
<dbReference type="InterPro" id="IPR000719">
    <property type="entry name" value="Prot_kinase_dom"/>
</dbReference>
<feature type="binding site" evidence="10">
    <location>
        <position position="1186"/>
    </location>
    <ligand>
        <name>ATP</name>
        <dbReference type="ChEBI" id="CHEBI:30616"/>
    </ligand>
</feature>
<organism evidence="13 14">
    <name type="scientific">Cinchona calisaya</name>
    <dbReference type="NCBI Taxonomy" id="153742"/>
    <lineage>
        <taxon>Eukaryota</taxon>
        <taxon>Viridiplantae</taxon>
        <taxon>Streptophyta</taxon>
        <taxon>Embryophyta</taxon>
        <taxon>Tracheophyta</taxon>
        <taxon>Spermatophyta</taxon>
        <taxon>Magnoliopsida</taxon>
        <taxon>eudicotyledons</taxon>
        <taxon>Gunneridae</taxon>
        <taxon>Pentapetalae</taxon>
        <taxon>asterids</taxon>
        <taxon>lamiids</taxon>
        <taxon>Gentianales</taxon>
        <taxon>Rubiaceae</taxon>
        <taxon>Cinchonoideae</taxon>
        <taxon>Cinchoneae</taxon>
        <taxon>Cinchona</taxon>
    </lineage>
</organism>
<feature type="region of interest" description="Disordered" evidence="11">
    <location>
        <begin position="1077"/>
        <end position="1104"/>
    </location>
</feature>
<keyword evidence="14" id="KW-1185">Reference proteome</keyword>
<evidence type="ECO:0000256" key="2">
    <source>
        <dbReference type="ARBA" id="ARBA00022490"/>
    </source>
</evidence>
<dbReference type="GO" id="GO:0005737">
    <property type="term" value="C:cytoplasm"/>
    <property type="evidence" value="ECO:0007669"/>
    <property type="project" value="UniProtKB-SubCell"/>
</dbReference>
<dbReference type="Pfam" id="PF07714">
    <property type="entry name" value="PK_Tyr_Ser-Thr"/>
    <property type="match status" value="1"/>
</dbReference>
<feature type="compositionally biased region" description="Polar residues" evidence="11">
    <location>
        <begin position="1093"/>
        <end position="1104"/>
    </location>
</feature>
<feature type="region of interest" description="Disordered" evidence="11">
    <location>
        <begin position="291"/>
        <end position="310"/>
    </location>
</feature>
<dbReference type="PROSITE" id="PS00108">
    <property type="entry name" value="PROTEIN_KINASE_ST"/>
    <property type="match status" value="1"/>
</dbReference>
<name>A0ABD3AM48_9GENT</name>
<dbReference type="GO" id="GO:0010928">
    <property type="term" value="P:regulation of auxin mediated signaling pathway"/>
    <property type="evidence" value="ECO:0007669"/>
    <property type="project" value="UniProtKB-ARBA"/>
</dbReference>
<evidence type="ECO:0000256" key="1">
    <source>
        <dbReference type="ARBA" id="ARBA00004496"/>
    </source>
</evidence>
<keyword evidence="9" id="KW-0927">Auxin signaling pathway</keyword>
<dbReference type="SMART" id="SM00666">
    <property type="entry name" value="PB1"/>
    <property type="match status" value="1"/>
</dbReference>
<dbReference type="Gene3D" id="3.30.200.20">
    <property type="entry name" value="Phosphorylase Kinase, domain 1"/>
    <property type="match status" value="1"/>
</dbReference>
<dbReference type="PROSITE" id="PS50011">
    <property type="entry name" value="PROTEIN_KINASE_DOM"/>
    <property type="match status" value="1"/>
</dbReference>
<keyword evidence="6 10" id="KW-0547">Nucleotide-binding</keyword>
<dbReference type="InterPro" id="IPR001245">
    <property type="entry name" value="Ser-Thr/Tyr_kinase_cat_dom"/>
</dbReference>
<keyword evidence="4" id="KW-0597">Phosphoprotein</keyword>
<feature type="region of interest" description="Disordered" evidence="11">
    <location>
        <begin position="315"/>
        <end position="342"/>
    </location>
</feature>
<keyword evidence="3" id="KW-0723">Serine/threonine-protein kinase</keyword>
<feature type="domain" description="Protein kinase" evidence="12">
    <location>
        <begin position="1149"/>
        <end position="1414"/>
    </location>
</feature>
<evidence type="ECO:0000313" key="13">
    <source>
        <dbReference type="EMBL" id="KAL3532237.1"/>
    </source>
</evidence>
<dbReference type="Proteomes" id="UP001630127">
    <property type="component" value="Unassembled WGS sequence"/>
</dbReference>
<keyword evidence="2" id="KW-0963">Cytoplasm</keyword>
<sequence length="1438" mass="155846">MAFDQNTIPKDLRPLNIVRTVPDDPRIAAVTSSGRPVEGFYANPPLGGSPNWIPSVYYSPNASESGFVGLGIAGNVAVPVRGPVPVHGVAGWVPLVSPPAPPPGVVATAGVNSGSGSLHSHSFGARSGGGVSDQASDEGGEDSVSGRKVKFMCSFGGNILPRPSDSALRYVGGQTRIISVRRDISFGDLVRKMINIYGQNAVIKYQLPDEDLDALVSVSCPDDLENMMDEYEKLLERSPDGSAKLRVFLFSASEVDSGIVHIGDWHDSGQKYVEAVNGYMDGSGRLGITRKESDASAASTHSSDVNTTEVVVGQGEITGPSSTGVLSPRENSTTSQEGLATTSCVDPRTAVYAEASAFPLGYPASKSAHSPLSGHAENELEKSTNGQQQMGFETQQPWATIPAPSPSLHAYVDPLQETMNHADYVQTPAQMSFAAQLLGTVAPVFPQQHIAASGATHQQFIPAVQMTMVPSSHVNMNPNMVHPLVQPQQILLEPYPVENPLGQRFVHVPADQGYNACHAPVPHAVLGGAYGWHQIPQTEHLAFSESYAPYHQVVAPEKFPQFEDCYMCRKALPHAHSDTVAQDQRGSPVSAVSDSKSIYHSLRLDDRGQPINSAFISGTSREAVVEQQGIGSQPRVVGNVDHEVGIPQSDGNRLPQNVEGQYAKDWNIHQKAEDSEHARMPVPQSMIGLSGGIQTPYGALVGSIPQTSPDILPVLAPTQYQVIQDAVLSKPTNSDILAIGGKPLQTSDYVLHESPKDYSGNLPASASNEDKVKPVYDHLKQVDGRIENLWVSPAEVLAISEQSKLPTDNLKREEILESRSHEVVGREAYLDTPFSKPKTILDSNHSKSKEMLPCSSNETPYMPNLQQAECYEVAQPPLVADPGIYAHSVSRANLVPNEMSCNTAFSVVDSAHLSERIPNIGEWTDNAPRYQPNIVSGGAEALQSDGNTSSSVSPSYRIGDLQDSSNSLFSNQDPWSLRHEMHFPPPRPIKIQIRKESFSTRDASGENRIDNGESLMGNTMGLIADLLPDDRVVHPSSNLNIDVSSENSRPSKCSAEELIKQEQLQAVAEGVAASVLQTSPSSNPDLSGPGRSKSPSASLQNIDVHNNDKGVLHVDKIEEIKAKLPEKTNFGFPDSDDLGRLQIIKNDDLEELRELGSGTFGTVYHGKWRGTDVAIKRINDRCFAGKPSEEERMRDDFWNEAINLADLHHPNVVAFYGVVLDGPGGSVATVTEYMVNGSLRNALQKSERNLDKRKRLFIAMDVAFGMEYLHGKKIVHFDLKSDNLLVNLRDPHRPICKVGDLGLSKVKCQTLISGGVRGTLPWMAPELLNGSSNLVSEKVDVYSYGIVMWELLTGEEPYADLHYGAIIGGIVSNTLRPSVPESCDPDWKALMERCWSAEPSERPSFTEIANELRLMASKIPPKGQNQHSPSSKQPQVKS</sequence>
<dbReference type="InterPro" id="IPR050167">
    <property type="entry name" value="Ser_Thr_protein_kinase"/>
</dbReference>
<feature type="region of interest" description="Disordered" evidence="11">
    <location>
        <begin position="117"/>
        <end position="143"/>
    </location>
</feature>
<dbReference type="Gene3D" id="3.10.20.90">
    <property type="entry name" value="Phosphatidylinositol 3-kinase Catalytic Subunit, Chain A, domain 1"/>
    <property type="match status" value="1"/>
</dbReference>
<gene>
    <name evidence="13" type="ORF">ACH5RR_005758</name>
</gene>
<evidence type="ECO:0000259" key="12">
    <source>
        <dbReference type="PROSITE" id="PS50011"/>
    </source>
</evidence>
<feature type="compositionally biased region" description="Low complexity" evidence="11">
    <location>
        <begin position="295"/>
        <end position="304"/>
    </location>
</feature>
<dbReference type="PRINTS" id="PR00109">
    <property type="entry name" value="TYRKINASE"/>
</dbReference>
<dbReference type="CDD" id="cd13999">
    <property type="entry name" value="STKc_MAP3K-like"/>
    <property type="match status" value="1"/>
</dbReference>
<protein>
    <recommendedName>
        <fullName evidence="12">Protein kinase domain-containing protein</fullName>
    </recommendedName>
</protein>
<evidence type="ECO:0000256" key="7">
    <source>
        <dbReference type="ARBA" id="ARBA00022777"/>
    </source>
</evidence>
<accession>A0ABD3AM48</accession>
<dbReference type="GO" id="GO:0009734">
    <property type="term" value="P:auxin-activated signaling pathway"/>
    <property type="evidence" value="ECO:0007669"/>
    <property type="project" value="UniProtKB-KW"/>
</dbReference>
<dbReference type="PANTHER" id="PTHR23257">
    <property type="entry name" value="SERINE-THREONINE PROTEIN KINASE"/>
    <property type="match status" value="1"/>
</dbReference>
<evidence type="ECO:0000256" key="5">
    <source>
        <dbReference type="ARBA" id="ARBA00022679"/>
    </source>
</evidence>
<dbReference type="Gene3D" id="1.10.510.10">
    <property type="entry name" value="Transferase(Phosphotransferase) domain 1"/>
    <property type="match status" value="1"/>
</dbReference>
<dbReference type="InterPro" id="IPR008271">
    <property type="entry name" value="Ser/Thr_kinase_AS"/>
</dbReference>
<dbReference type="SUPFAM" id="SSF56112">
    <property type="entry name" value="Protein kinase-like (PK-like)"/>
    <property type="match status" value="1"/>
</dbReference>
<feature type="region of interest" description="Disordered" evidence="11">
    <location>
        <begin position="1416"/>
        <end position="1438"/>
    </location>
</feature>
<feature type="compositionally biased region" description="Polar residues" evidence="11">
    <location>
        <begin position="1423"/>
        <end position="1438"/>
    </location>
</feature>
<dbReference type="GO" id="GO:0005524">
    <property type="term" value="F:ATP binding"/>
    <property type="evidence" value="ECO:0007669"/>
    <property type="project" value="UniProtKB-UniRule"/>
</dbReference>
<evidence type="ECO:0000256" key="9">
    <source>
        <dbReference type="ARBA" id="ARBA00023294"/>
    </source>
</evidence>
<evidence type="ECO:0000256" key="10">
    <source>
        <dbReference type="PROSITE-ProRule" id="PRU10141"/>
    </source>
</evidence>
<dbReference type="InterPro" id="IPR000270">
    <property type="entry name" value="PB1_dom"/>
</dbReference>